<organism evidence="2 3">
    <name type="scientific">Eumeta variegata</name>
    <name type="common">Bagworm moth</name>
    <name type="synonym">Eumeta japonica</name>
    <dbReference type="NCBI Taxonomy" id="151549"/>
    <lineage>
        <taxon>Eukaryota</taxon>
        <taxon>Metazoa</taxon>
        <taxon>Ecdysozoa</taxon>
        <taxon>Arthropoda</taxon>
        <taxon>Hexapoda</taxon>
        <taxon>Insecta</taxon>
        <taxon>Pterygota</taxon>
        <taxon>Neoptera</taxon>
        <taxon>Endopterygota</taxon>
        <taxon>Lepidoptera</taxon>
        <taxon>Glossata</taxon>
        <taxon>Ditrysia</taxon>
        <taxon>Tineoidea</taxon>
        <taxon>Psychidae</taxon>
        <taxon>Oiketicinae</taxon>
        <taxon>Eumeta</taxon>
    </lineage>
</organism>
<dbReference type="EMBL" id="BGZK01000840">
    <property type="protein sequence ID" value="GBP62374.1"/>
    <property type="molecule type" value="Genomic_DNA"/>
</dbReference>
<evidence type="ECO:0000313" key="3">
    <source>
        <dbReference type="Proteomes" id="UP000299102"/>
    </source>
</evidence>
<evidence type="ECO:0000313" key="2">
    <source>
        <dbReference type="EMBL" id="GBP62374.1"/>
    </source>
</evidence>
<feature type="region of interest" description="Disordered" evidence="1">
    <location>
        <begin position="1"/>
        <end position="23"/>
    </location>
</feature>
<name>A0A4C1XIQ2_EUMVA</name>
<dbReference type="AlphaFoldDB" id="A0A4C1XIQ2"/>
<comment type="caution">
    <text evidence="2">The sequence shown here is derived from an EMBL/GenBank/DDBJ whole genome shotgun (WGS) entry which is preliminary data.</text>
</comment>
<reference evidence="2 3" key="1">
    <citation type="journal article" date="2019" name="Commun. Biol.">
        <title>The bagworm genome reveals a unique fibroin gene that provides high tensile strength.</title>
        <authorList>
            <person name="Kono N."/>
            <person name="Nakamura H."/>
            <person name="Ohtoshi R."/>
            <person name="Tomita M."/>
            <person name="Numata K."/>
            <person name="Arakawa K."/>
        </authorList>
    </citation>
    <scope>NUCLEOTIDE SEQUENCE [LARGE SCALE GENOMIC DNA]</scope>
</reference>
<feature type="region of interest" description="Disordered" evidence="1">
    <location>
        <begin position="44"/>
        <end position="76"/>
    </location>
</feature>
<keyword evidence="3" id="KW-1185">Reference proteome</keyword>
<dbReference type="Proteomes" id="UP000299102">
    <property type="component" value="Unassembled WGS sequence"/>
</dbReference>
<evidence type="ECO:0000256" key="1">
    <source>
        <dbReference type="SAM" id="MobiDB-lite"/>
    </source>
</evidence>
<protein>
    <submittedName>
        <fullName evidence="2">Uncharacterized protein</fullName>
    </submittedName>
</protein>
<proteinExistence type="predicted"/>
<gene>
    <name evidence="2" type="ORF">EVAR_47259_1</name>
</gene>
<accession>A0A4C1XIQ2</accession>
<sequence>MDAISGIPDTASMKRGHVLEDERAARASAPAIIRLHSSRPVSLSCGHKLSHTHGTNLRTSVPDESKGITTSPARRRGAPTLGIRSAIAVASVVIS</sequence>